<dbReference type="Proteomes" id="UP000054558">
    <property type="component" value="Unassembled WGS sequence"/>
</dbReference>
<dbReference type="OrthoDB" id="568498at2759"/>
<feature type="compositionally biased region" description="Pro residues" evidence="2">
    <location>
        <begin position="733"/>
        <end position="743"/>
    </location>
</feature>
<evidence type="ECO:0000256" key="2">
    <source>
        <dbReference type="SAM" id="MobiDB-lite"/>
    </source>
</evidence>
<organism evidence="3 4">
    <name type="scientific">Klebsormidium nitens</name>
    <name type="common">Green alga</name>
    <name type="synonym">Ulothrix nitens</name>
    <dbReference type="NCBI Taxonomy" id="105231"/>
    <lineage>
        <taxon>Eukaryota</taxon>
        <taxon>Viridiplantae</taxon>
        <taxon>Streptophyta</taxon>
        <taxon>Klebsormidiophyceae</taxon>
        <taxon>Klebsormidiales</taxon>
        <taxon>Klebsormidiaceae</taxon>
        <taxon>Klebsormidium</taxon>
    </lineage>
</organism>
<feature type="compositionally biased region" description="Polar residues" evidence="2">
    <location>
        <begin position="151"/>
        <end position="166"/>
    </location>
</feature>
<name>A0A1Y1IH12_KLENI</name>
<sequence>MEALLLSDLPAPGITLSRLASLVNDSHAQGAQAEVRLKKAKKKHAQPADSPAGGGGLDSGRVGENAESGNTMAGPTTVLGADSSDEQQDDRRSPPFEITLNPREHKAEGGGVKTCDAVGSPPAPAKAAPKSRVSFRPKEEKPAWDGRKSKPQQNKAEPEQATGSPESSPPRIRVPQGSKVSQKAGGPNGAAGAAPTSARPEMDTGTSAKAKARKASLAGRASLSGVFGALSASAVQLGGVQRAAHKMDAAEMRRLEDMLAKVREAVEAERQAMAAERAASEASCAGVLERAAHSWLRIWQVQRVYAGSKEAALLGLPWRGHLSFPFLHWKKTAQQKAQRRRQRRKADLEYKRTLFKRWRQAGQLSAGMAASVSAFERRRWRSQQRGTLRSWRALIDDRKTAHSRLRQCVQRWQAGRLHQAWQRWREGVEVQQSKKARLARARRHVQGILVRAAFSEWRGLVCVSAHAREVMRNSSERLQQRGLLRAFRGWREAVAEVQRQRAIMQRAAGHIMHSALAQAFSAWVAKTQLQQAVRRFAALLRNRVQLSAFNTWRSAVHEGRQMEQDLHQVFAHRREAFAGEMLSRWRAWRSGGVAPEGGSAGALRWAFRKWRARLGEKRQLRQHARRLAKQRTFRQWAAHTRWAKNLQATTLQRRAFDRWNTWTSVRMRGKSLATLEAALASSEQRSRDLRAQLQAMQDERDAANQRGADLVAAVRSLDWKLQSAAKGQGASPPRSPRVHPPAPTSQGKPDPRARGVMSRPNERVLEV</sequence>
<dbReference type="EMBL" id="DF237528">
    <property type="protein sequence ID" value="GAQ89933.1"/>
    <property type="molecule type" value="Genomic_DNA"/>
</dbReference>
<dbReference type="AlphaFoldDB" id="A0A1Y1IH12"/>
<accession>A0A1Y1IH12</accession>
<protein>
    <recommendedName>
        <fullName evidence="5">Sfi1 spindle body domain-containing protein</fullName>
    </recommendedName>
</protein>
<feature type="coiled-coil region" evidence="1">
    <location>
        <begin position="252"/>
        <end position="285"/>
    </location>
</feature>
<feature type="region of interest" description="Disordered" evidence="2">
    <location>
        <begin position="722"/>
        <end position="767"/>
    </location>
</feature>
<evidence type="ECO:0000256" key="1">
    <source>
        <dbReference type="SAM" id="Coils"/>
    </source>
</evidence>
<proteinExistence type="predicted"/>
<feature type="coiled-coil region" evidence="1">
    <location>
        <begin position="672"/>
        <end position="706"/>
    </location>
</feature>
<gene>
    <name evidence="3" type="ORF">KFL_005790040</name>
</gene>
<dbReference type="InterPro" id="IPR052270">
    <property type="entry name" value="CACF_protein"/>
</dbReference>
<evidence type="ECO:0000313" key="4">
    <source>
        <dbReference type="Proteomes" id="UP000054558"/>
    </source>
</evidence>
<feature type="compositionally biased region" description="Basic and acidic residues" evidence="2">
    <location>
        <begin position="136"/>
        <end position="148"/>
    </location>
</feature>
<keyword evidence="1" id="KW-0175">Coiled coil</keyword>
<dbReference type="STRING" id="105231.A0A1Y1IH12"/>
<feature type="region of interest" description="Disordered" evidence="2">
    <location>
        <begin position="27"/>
        <end position="211"/>
    </location>
</feature>
<dbReference type="OMA" id="FKAWRGW"/>
<reference evidence="3 4" key="1">
    <citation type="journal article" date="2014" name="Nat. Commun.">
        <title>Klebsormidium flaccidum genome reveals primary factors for plant terrestrial adaptation.</title>
        <authorList>
            <person name="Hori K."/>
            <person name="Maruyama F."/>
            <person name="Fujisawa T."/>
            <person name="Togashi T."/>
            <person name="Yamamoto N."/>
            <person name="Seo M."/>
            <person name="Sato S."/>
            <person name="Yamada T."/>
            <person name="Mori H."/>
            <person name="Tajima N."/>
            <person name="Moriyama T."/>
            <person name="Ikeuchi M."/>
            <person name="Watanabe M."/>
            <person name="Wada H."/>
            <person name="Kobayashi K."/>
            <person name="Saito M."/>
            <person name="Masuda T."/>
            <person name="Sasaki-Sekimoto Y."/>
            <person name="Mashiguchi K."/>
            <person name="Awai K."/>
            <person name="Shimojima M."/>
            <person name="Masuda S."/>
            <person name="Iwai M."/>
            <person name="Nobusawa T."/>
            <person name="Narise T."/>
            <person name="Kondo S."/>
            <person name="Saito H."/>
            <person name="Sato R."/>
            <person name="Murakawa M."/>
            <person name="Ihara Y."/>
            <person name="Oshima-Yamada Y."/>
            <person name="Ohtaka K."/>
            <person name="Satoh M."/>
            <person name="Sonobe K."/>
            <person name="Ishii M."/>
            <person name="Ohtani R."/>
            <person name="Kanamori-Sato M."/>
            <person name="Honoki R."/>
            <person name="Miyazaki D."/>
            <person name="Mochizuki H."/>
            <person name="Umetsu J."/>
            <person name="Higashi K."/>
            <person name="Shibata D."/>
            <person name="Kamiya Y."/>
            <person name="Sato N."/>
            <person name="Nakamura Y."/>
            <person name="Tabata S."/>
            <person name="Ida S."/>
            <person name="Kurokawa K."/>
            <person name="Ohta H."/>
        </authorList>
    </citation>
    <scope>NUCLEOTIDE SEQUENCE [LARGE SCALE GENOMIC DNA]</scope>
    <source>
        <strain evidence="3 4">NIES-2285</strain>
    </source>
</reference>
<dbReference type="PANTHER" id="PTHR22028">
    <property type="entry name" value="SFI1 SPINDLE BODY DOMAIN-CONTAINING PROTEIN-RELATED"/>
    <property type="match status" value="1"/>
</dbReference>
<keyword evidence="4" id="KW-1185">Reference proteome</keyword>
<dbReference type="PANTHER" id="PTHR22028:SF9">
    <property type="entry name" value="SFI1 SPINDLE BODY DOMAIN-CONTAINING PROTEIN"/>
    <property type="match status" value="1"/>
</dbReference>
<evidence type="ECO:0008006" key="5">
    <source>
        <dbReference type="Google" id="ProtNLM"/>
    </source>
</evidence>
<evidence type="ECO:0000313" key="3">
    <source>
        <dbReference type="EMBL" id="GAQ89933.1"/>
    </source>
</evidence>